<dbReference type="Proteomes" id="UP000290092">
    <property type="component" value="Unassembled WGS sequence"/>
</dbReference>
<feature type="transmembrane region" description="Helical" evidence="1">
    <location>
        <begin position="6"/>
        <end position="26"/>
    </location>
</feature>
<dbReference type="AlphaFoldDB" id="A0AAX2ACH9"/>
<accession>A0AAX2ACH9</accession>
<keyword evidence="1" id="KW-1133">Transmembrane helix</keyword>
<reference evidence="2 3" key="1">
    <citation type="submission" date="2017-09" db="EMBL/GenBank/DDBJ databases">
        <title>Genomics of the genus Arcobacter.</title>
        <authorList>
            <person name="Perez-Cataluna A."/>
            <person name="Figueras M.J."/>
            <person name="Salas-Masso N."/>
        </authorList>
    </citation>
    <scope>NUCLEOTIDE SEQUENCE [LARGE SCALE GENOMIC DNA]</scope>
    <source>
        <strain evidence="2 3">CECT 7386</strain>
    </source>
</reference>
<evidence type="ECO:0000313" key="3">
    <source>
        <dbReference type="Proteomes" id="UP000290092"/>
    </source>
</evidence>
<organism evidence="2 3">
    <name type="scientific">Malaciobacter mytili LMG 24559</name>
    <dbReference type="NCBI Taxonomy" id="1032238"/>
    <lineage>
        <taxon>Bacteria</taxon>
        <taxon>Pseudomonadati</taxon>
        <taxon>Campylobacterota</taxon>
        <taxon>Epsilonproteobacteria</taxon>
        <taxon>Campylobacterales</taxon>
        <taxon>Arcobacteraceae</taxon>
        <taxon>Malaciobacter</taxon>
    </lineage>
</organism>
<gene>
    <name evidence="2" type="ORF">CP985_14120</name>
</gene>
<proteinExistence type="predicted"/>
<keyword evidence="1" id="KW-0472">Membrane</keyword>
<sequence>MIIDLGLIFAIGSTLLVINLFLKMIINSNIFKEPYQEFNLTIGCNLGINFNSNTEYLKSKWGERFKRITLDGI</sequence>
<dbReference type="EMBL" id="NXID01000074">
    <property type="protein sequence ID" value="RXK12883.1"/>
    <property type="molecule type" value="Genomic_DNA"/>
</dbReference>
<dbReference type="RefSeq" id="WP_114843384.1">
    <property type="nucleotide sequence ID" value="NZ_CP031220.1"/>
</dbReference>
<evidence type="ECO:0000313" key="2">
    <source>
        <dbReference type="EMBL" id="RXK12883.1"/>
    </source>
</evidence>
<protein>
    <submittedName>
        <fullName evidence="2">Uncharacterized protein</fullName>
    </submittedName>
</protein>
<name>A0AAX2ACH9_9BACT</name>
<evidence type="ECO:0000256" key="1">
    <source>
        <dbReference type="SAM" id="Phobius"/>
    </source>
</evidence>
<comment type="caution">
    <text evidence="2">The sequence shown here is derived from an EMBL/GenBank/DDBJ whole genome shotgun (WGS) entry which is preliminary data.</text>
</comment>
<dbReference type="KEGG" id="amyt:AMYT_a0181"/>
<keyword evidence="1" id="KW-0812">Transmembrane</keyword>
<keyword evidence="3" id="KW-1185">Reference proteome</keyword>